<dbReference type="EMBL" id="CAIIXF020000006">
    <property type="protein sequence ID" value="CAH1785661.1"/>
    <property type="molecule type" value="Genomic_DNA"/>
</dbReference>
<dbReference type="AlphaFoldDB" id="A0A8J1UCR6"/>
<dbReference type="GO" id="GO:0016020">
    <property type="term" value="C:membrane"/>
    <property type="evidence" value="ECO:0007669"/>
    <property type="project" value="UniProtKB-SubCell"/>
</dbReference>
<gene>
    <name evidence="6" type="ORF">OFUS_LOCUS11681</name>
</gene>
<comment type="similarity">
    <text evidence="1 4">Belongs to the UDP-glycosyltransferase family.</text>
</comment>
<dbReference type="PROSITE" id="PS00375">
    <property type="entry name" value="UDPGT"/>
    <property type="match status" value="1"/>
</dbReference>
<organism evidence="6 7">
    <name type="scientific">Owenia fusiformis</name>
    <name type="common">Polychaete worm</name>
    <dbReference type="NCBI Taxonomy" id="6347"/>
    <lineage>
        <taxon>Eukaryota</taxon>
        <taxon>Metazoa</taxon>
        <taxon>Spiralia</taxon>
        <taxon>Lophotrochozoa</taxon>
        <taxon>Annelida</taxon>
        <taxon>Polychaeta</taxon>
        <taxon>Sedentaria</taxon>
        <taxon>Canalipalpata</taxon>
        <taxon>Sabellida</taxon>
        <taxon>Oweniida</taxon>
        <taxon>Oweniidae</taxon>
        <taxon>Owenia</taxon>
    </lineage>
</organism>
<dbReference type="InterPro" id="IPR050271">
    <property type="entry name" value="UDP-glycosyltransferase"/>
</dbReference>
<dbReference type="GO" id="GO:0015020">
    <property type="term" value="F:glucuronosyltransferase activity"/>
    <property type="evidence" value="ECO:0007669"/>
    <property type="project" value="UniProtKB-EC"/>
</dbReference>
<dbReference type="EC" id="2.4.1.17" evidence="5"/>
<dbReference type="OrthoDB" id="5835829at2759"/>
<dbReference type="CDD" id="cd03784">
    <property type="entry name" value="GT1_Gtf-like"/>
    <property type="match status" value="1"/>
</dbReference>
<comment type="catalytic activity">
    <reaction evidence="5">
        <text>glucuronate acceptor + UDP-alpha-D-glucuronate = acceptor beta-D-glucuronoside + UDP + H(+)</text>
        <dbReference type="Rhea" id="RHEA:21032"/>
        <dbReference type="ChEBI" id="CHEBI:15378"/>
        <dbReference type="ChEBI" id="CHEBI:58052"/>
        <dbReference type="ChEBI" id="CHEBI:58223"/>
        <dbReference type="ChEBI" id="CHEBI:132367"/>
        <dbReference type="ChEBI" id="CHEBI:132368"/>
        <dbReference type="EC" id="2.4.1.17"/>
    </reaction>
</comment>
<comment type="subcellular location">
    <subcellularLocation>
        <location evidence="5">Membrane</location>
        <topology evidence="5">Single-pass membrane protein</topology>
    </subcellularLocation>
</comment>
<keyword evidence="2 4" id="KW-0328">Glycosyltransferase</keyword>
<evidence type="ECO:0000256" key="3">
    <source>
        <dbReference type="ARBA" id="ARBA00022679"/>
    </source>
</evidence>
<dbReference type="SUPFAM" id="SSF53756">
    <property type="entry name" value="UDP-Glycosyltransferase/glycogen phosphorylase"/>
    <property type="match status" value="1"/>
</dbReference>
<keyword evidence="5" id="KW-1133">Transmembrane helix</keyword>
<dbReference type="Pfam" id="PF00201">
    <property type="entry name" value="UDPGT"/>
    <property type="match status" value="1"/>
</dbReference>
<evidence type="ECO:0000256" key="4">
    <source>
        <dbReference type="RuleBase" id="RU003718"/>
    </source>
</evidence>
<evidence type="ECO:0000256" key="2">
    <source>
        <dbReference type="ARBA" id="ARBA00022676"/>
    </source>
</evidence>
<dbReference type="FunFam" id="3.40.50.2000:FF:000021">
    <property type="entry name" value="UDP-glucuronosyltransferase"/>
    <property type="match status" value="1"/>
</dbReference>
<dbReference type="Proteomes" id="UP000749559">
    <property type="component" value="Unassembled WGS sequence"/>
</dbReference>
<name>A0A8J1UCR6_OWEFU</name>
<dbReference type="PANTHER" id="PTHR48043:SF145">
    <property type="entry name" value="FI06409P-RELATED"/>
    <property type="match status" value="1"/>
</dbReference>
<evidence type="ECO:0000256" key="5">
    <source>
        <dbReference type="RuleBase" id="RU362059"/>
    </source>
</evidence>
<keyword evidence="7" id="KW-1185">Reference proteome</keyword>
<protein>
    <recommendedName>
        <fullName evidence="5">UDP-glucuronosyltransferase</fullName>
        <ecNumber evidence="5">2.4.1.17</ecNumber>
    </recommendedName>
</protein>
<proteinExistence type="inferred from homology"/>
<accession>A0A8J1UCR6</accession>
<dbReference type="InterPro" id="IPR035595">
    <property type="entry name" value="UDP_glycos_trans_CS"/>
</dbReference>
<keyword evidence="3 4" id="KW-0808">Transferase</keyword>
<keyword evidence="5" id="KW-0472">Membrane</keyword>
<evidence type="ECO:0000313" key="7">
    <source>
        <dbReference type="Proteomes" id="UP000749559"/>
    </source>
</evidence>
<evidence type="ECO:0000313" key="6">
    <source>
        <dbReference type="EMBL" id="CAH1785661.1"/>
    </source>
</evidence>
<comment type="caution">
    <text evidence="6">The sequence shown here is derived from an EMBL/GenBank/DDBJ whole genome shotgun (WGS) entry which is preliminary data.</text>
</comment>
<feature type="transmembrane region" description="Helical" evidence="5">
    <location>
        <begin position="475"/>
        <end position="495"/>
    </location>
</feature>
<dbReference type="PANTHER" id="PTHR48043">
    <property type="entry name" value="EG:EG0003.4 PROTEIN-RELATED"/>
    <property type="match status" value="1"/>
</dbReference>
<dbReference type="Gene3D" id="3.40.50.2000">
    <property type="entry name" value="Glycogen Phosphorylase B"/>
    <property type="match status" value="2"/>
</dbReference>
<evidence type="ECO:0000256" key="1">
    <source>
        <dbReference type="ARBA" id="ARBA00009995"/>
    </source>
</evidence>
<keyword evidence="5" id="KW-0812">Transmembrane</keyword>
<reference evidence="6" key="1">
    <citation type="submission" date="2022-03" db="EMBL/GenBank/DDBJ databases">
        <authorList>
            <person name="Martin C."/>
        </authorList>
    </citation>
    <scope>NUCLEOTIDE SEQUENCE</scope>
</reference>
<dbReference type="InterPro" id="IPR002213">
    <property type="entry name" value="UDP_glucos_trans"/>
</dbReference>
<sequence>MDNLNRCLAVLIMGLTYKVFDASAAKILLLPIDHLNHVNMLAVAGQKLATQGHEVTILCAPRTEKILTKFTTIEKWFYNFPSHWKNSDLDERLQATVFNGTNWDLYKVSNDLMNGAMGDHVKLLEDKELEKRIDDSKFDLAVCDGAMLNRILLILPYRHGIPFLQLSPVPEPWRAGVLSLPSVESFLFLKASDKMTFFERVLNTIMTVCFYTFTPPVSKSRFHELITKHVPNKPALTQSELYLKSEMWLVNMEHHILDFPHVSHPAYRIIGGVGVKPVTPLTGDLAKFVDGAKDGVILMTFGSGVHHIPEDIMDKLMTGFSQIKQRVVMRSKGAKLSNKPENVMLMDWIPQSDVLGHPKTRVFITHGGNSGQLEAVARSVPMLYVPLAGDQRHNAYKAMARGYGLMIDINNFTPNELVDNINELIDNKSYKENLLKAAAILKDLPNPQDEMAFWVNHVLKFGGSHLKPISLDMPWYQWLMLDILVFMIFIAFIFYQIIKISCRLMCRCCCKGGKQKND</sequence>